<evidence type="ECO:0000256" key="9">
    <source>
        <dbReference type="ARBA" id="ARBA00022895"/>
    </source>
</evidence>
<dbReference type="KEGG" id="bdi:100830375"/>
<evidence type="ECO:0000256" key="2">
    <source>
        <dbReference type="ARBA" id="ARBA00012493"/>
    </source>
</evidence>
<dbReference type="GeneID" id="100830375"/>
<dbReference type="GO" id="GO:0042162">
    <property type="term" value="F:telomeric DNA binding"/>
    <property type="evidence" value="ECO:0000318"/>
    <property type="project" value="GO_Central"/>
</dbReference>
<keyword evidence="5 14" id="KW-0808">Transferase</keyword>
<keyword evidence="9 14" id="KW-0779">Telomere</keyword>
<dbReference type="RefSeq" id="XP_010227760.1">
    <property type="nucleotide sequence ID" value="XM_010229458.3"/>
</dbReference>
<accession>A0A0Q3NM65</accession>
<dbReference type="Gene3D" id="1.10.10.1970">
    <property type="entry name" value="TERT catalytic subunit-like"/>
    <property type="match status" value="1"/>
</dbReference>
<dbReference type="Gene3D" id="3.30.70.2630">
    <property type="match status" value="1"/>
</dbReference>
<dbReference type="Gramene" id="KQK18590">
    <property type="protein sequence ID" value="KQK18590"/>
    <property type="gene ID" value="BRADI_1g43520v3"/>
</dbReference>
<dbReference type="PANTHER" id="PTHR12066:SF0">
    <property type="entry name" value="TELOMERASE REVERSE TRANSCRIPTASE"/>
    <property type="match status" value="1"/>
</dbReference>
<comment type="similarity">
    <text evidence="1 14">Belongs to the reverse transcriptase family. Telomerase subfamily.</text>
</comment>
<evidence type="ECO:0000313" key="17">
    <source>
        <dbReference type="EnsemblPlants" id="KQK18590"/>
    </source>
</evidence>
<dbReference type="InterPro" id="IPR049139">
    <property type="entry name" value="TERT_C"/>
</dbReference>
<dbReference type="GO" id="GO:0007004">
    <property type="term" value="P:telomere maintenance via telomerase"/>
    <property type="evidence" value="ECO:0000318"/>
    <property type="project" value="GO_Central"/>
</dbReference>
<keyword evidence="7 14" id="KW-0479">Metal-binding</keyword>
<evidence type="ECO:0000256" key="11">
    <source>
        <dbReference type="ARBA" id="ARBA00023125"/>
    </source>
</evidence>
<evidence type="ECO:0000313" key="18">
    <source>
        <dbReference type="Proteomes" id="UP000008810"/>
    </source>
</evidence>
<gene>
    <name evidence="17" type="primary">LOC100830375</name>
    <name evidence="16" type="ORF">BRADI_1g43520v3</name>
</gene>
<dbReference type="Pfam" id="PF12009">
    <property type="entry name" value="Telomerase_RBD"/>
    <property type="match status" value="1"/>
</dbReference>
<proteinExistence type="inferred from homology"/>
<dbReference type="GO" id="GO:0000781">
    <property type="term" value="C:chromosome, telomeric region"/>
    <property type="evidence" value="ECO:0007669"/>
    <property type="project" value="UniProtKB-SubCell"/>
</dbReference>
<keyword evidence="6 14" id="KW-0548">Nucleotidyltransferase</keyword>
<sequence length="1230" mass="139897">MRRRRRGESGGRPELRLAYGARARSLGRAIIALLPPPPPPDSACPACRGASSGCLACRRWEFLLRDDDPAAYRRLVTRAVCTVAPVGSAPSPPRYSPGNAGNSQAKLVRETIKWILTDRYCRTKNVLCNGCREGAQAKCVSDLVSSPSWDILLHRIGDLLMCYILRHSSIFLPIKKSDYFQVTGVPLNVVLQKPIFASAMARNQQSRPMKGKCLMCYVWRNAMMVQNISGGNRGNGSKFGLYCSDNTQKIDALQSSRSSSDGCNCSNCTQKPRKRKRLYSWQRRSKQKEICYEDRSTELSKLDTSNYRVSDLLSDGSAAESIDRTHSLEPTVDNNSPAINNGVNFSAVEEPCNIPVMSSKKSPSSVMNISPSQGLYCGNSTSGLQRRSPQVPLPSYLQLDSGHFCFNCLMLNASKCVSVDSVISRQAIFYNRKISENVFRRSNLTNKRKRPDALSLIKRIFGIKGCCTKFFQCDCHGLSATNSNCLCHRLVQLLKKLLRNAKRCQYKKLFLRHCSVKSKVVNDGFPSNLAKNEDNIQYSMAGKSACGDKSFAQLEAYSTYQQVVSFVWAVLTRIIPQPLLGNASSKRCLRSNIWKFIKLRRFETFQLTDCIGELNVSNYSWLSEIGFSGCFCSALIKETGLLSGTEEQKQKNLLCCWIRWLFSDIIIPLISTYFYVTERETKRYDVFYYPKSIWRNLTSNTIASLSLQNFRILHGTSRRAIKHLYRASRVRFLPKLKDMRPLVNFKTQSKDVVLNKCHLIIKKLRDENPEVFGSSVFDYDGVHKNLLSFVSSVRSKLKKFKIYIVVADVSKAFDCVNHDVLLKIMDDVLKSDEYVLRKCTKVIYSSSKKAVYRFDSNVSVSKGNSSLDFSIQPSSSGGVLVDQGTVSTIRKEELRRVLFEQVKCNIVKFGQNFYLQQVGIAQGSKLSPNLCSLYYGHLENSVLLNLLHDGNTSSGEDVSVPEYLLMRFIDDFVFISFSKQHALNFFNRMRRGFGYYNSYMNDSKYSFNFDAGYSEHCNNRLYRGDDGVSFIPWSGLLINCENLEIQADYTRYLDITIISTITVKMHSSTKYLSSKLCHYMRPKCHPIFYDSSINSPGTVRLNIYQAFLLCAMKFHCYIWSMADSSISKPELLHILKKTFRYMHGLIVNRTKDVGLQSDVRPVLKLRRKETIWLGLSAYIRVLQKKQSRYKDLLALLTAEVGRFGQMDRSSDSLRYAVDDSHSSMFWKFKY</sequence>
<dbReference type="PROSITE" id="PS50878">
    <property type="entry name" value="RT_POL"/>
    <property type="match status" value="1"/>
</dbReference>
<evidence type="ECO:0000259" key="15">
    <source>
        <dbReference type="PROSITE" id="PS50878"/>
    </source>
</evidence>
<evidence type="ECO:0000256" key="10">
    <source>
        <dbReference type="ARBA" id="ARBA00022918"/>
    </source>
</evidence>
<dbReference type="FunFam" id="3.30.70.2630:FF:000002">
    <property type="entry name" value="Telomerase reverse transcriptase"/>
    <property type="match status" value="1"/>
</dbReference>
<evidence type="ECO:0000256" key="5">
    <source>
        <dbReference type="ARBA" id="ARBA00022679"/>
    </source>
</evidence>
<protein>
    <recommendedName>
        <fullName evidence="3 14">Telomerase reverse transcriptase</fullName>
        <ecNumber evidence="2 14">2.7.7.49</ecNumber>
    </recommendedName>
    <alternativeName>
        <fullName evidence="14">Telomerase catalytic subunit</fullName>
    </alternativeName>
</protein>
<name>A0A0Q3NM65_BRADI</name>
<dbReference type="Gene3D" id="1.10.132.70">
    <property type="match status" value="1"/>
</dbReference>
<evidence type="ECO:0000256" key="8">
    <source>
        <dbReference type="ARBA" id="ARBA00022842"/>
    </source>
</evidence>
<dbReference type="AlphaFoldDB" id="A0A0Q3NM65"/>
<evidence type="ECO:0000256" key="12">
    <source>
        <dbReference type="ARBA" id="ARBA00023242"/>
    </source>
</evidence>
<keyword evidence="8 14" id="KW-0460">Magnesium</keyword>
<dbReference type="FunFam" id="1.10.357.90:FF:000002">
    <property type="entry name" value="Telomerase reverse transcriptase"/>
    <property type="match status" value="1"/>
</dbReference>
<evidence type="ECO:0000256" key="14">
    <source>
        <dbReference type="RuleBase" id="RU365061"/>
    </source>
</evidence>
<organism evidence="16">
    <name type="scientific">Brachypodium distachyon</name>
    <name type="common">Purple false brome</name>
    <name type="synonym">Trachynia distachya</name>
    <dbReference type="NCBI Taxonomy" id="15368"/>
    <lineage>
        <taxon>Eukaryota</taxon>
        <taxon>Viridiplantae</taxon>
        <taxon>Streptophyta</taxon>
        <taxon>Embryophyta</taxon>
        <taxon>Tracheophyta</taxon>
        <taxon>Spermatophyta</taxon>
        <taxon>Magnoliopsida</taxon>
        <taxon>Liliopsida</taxon>
        <taxon>Poales</taxon>
        <taxon>Poaceae</taxon>
        <taxon>BOP clade</taxon>
        <taxon>Pooideae</taxon>
        <taxon>Stipodae</taxon>
        <taxon>Brachypodieae</taxon>
        <taxon>Brachypodium</taxon>
    </lineage>
</organism>
<dbReference type="FunCoup" id="A0A0Q3NM65">
    <property type="interactions" value="117"/>
</dbReference>
<evidence type="ECO:0000256" key="4">
    <source>
        <dbReference type="ARBA" id="ARBA00022454"/>
    </source>
</evidence>
<dbReference type="InterPro" id="IPR021891">
    <property type="entry name" value="Telomerase_RBD"/>
</dbReference>
<dbReference type="EnsemblPlants" id="KQK18590">
    <property type="protein sequence ID" value="KQK18590"/>
    <property type="gene ID" value="BRADI_1g43520v3"/>
</dbReference>
<dbReference type="PANTHER" id="PTHR12066">
    <property type="entry name" value="TELOMERASE REVERSE TRANSCRIPTASE"/>
    <property type="match status" value="1"/>
</dbReference>
<dbReference type="GO" id="GO:0046872">
    <property type="term" value="F:metal ion binding"/>
    <property type="evidence" value="ECO:0007669"/>
    <property type="project" value="UniProtKB-KW"/>
</dbReference>
<comment type="subcellular location">
    <subcellularLocation>
        <location evidence="14">Nucleus</location>
    </subcellularLocation>
    <subcellularLocation>
        <location evidence="14">Chromosome</location>
        <location evidence="14">Telomere</location>
    </subcellularLocation>
</comment>
<dbReference type="Proteomes" id="UP000008810">
    <property type="component" value="Chromosome 1"/>
</dbReference>
<dbReference type="Gene3D" id="1.10.357.90">
    <property type="match status" value="1"/>
</dbReference>
<dbReference type="GO" id="GO:0003720">
    <property type="term" value="F:telomerase activity"/>
    <property type="evidence" value="ECO:0000318"/>
    <property type="project" value="GO_Central"/>
</dbReference>
<keyword evidence="18" id="KW-1185">Reference proteome</keyword>
<dbReference type="OrthoDB" id="289721at2759"/>
<comment type="catalytic activity">
    <reaction evidence="13 14">
        <text>DNA(n) + a 2'-deoxyribonucleoside 5'-triphosphate = DNA(n+1) + diphosphate</text>
        <dbReference type="Rhea" id="RHEA:22508"/>
        <dbReference type="Rhea" id="RHEA-COMP:17339"/>
        <dbReference type="Rhea" id="RHEA-COMP:17340"/>
        <dbReference type="ChEBI" id="CHEBI:33019"/>
        <dbReference type="ChEBI" id="CHEBI:61560"/>
        <dbReference type="ChEBI" id="CHEBI:173112"/>
        <dbReference type="EC" id="2.7.7.49"/>
    </reaction>
</comment>
<dbReference type="SMART" id="SM00975">
    <property type="entry name" value="Telomerase_RBD"/>
    <property type="match status" value="1"/>
</dbReference>
<dbReference type="InterPro" id="IPR003545">
    <property type="entry name" value="Telomerase_RT"/>
</dbReference>
<dbReference type="Pfam" id="PF21399">
    <property type="entry name" value="TERT_C"/>
    <property type="match status" value="1"/>
</dbReference>
<feature type="domain" description="Reverse transcriptase" evidence="15">
    <location>
        <begin position="714"/>
        <end position="1038"/>
    </location>
</feature>
<evidence type="ECO:0000256" key="6">
    <source>
        <dbReference type="ARBA" id="ARBA00022695"/>
    </source>
</evidence>
<evidence type="ECO:0000256" key="7">
    <source>
        <dbReference type="ARBA" id="ARBA00022723"/>
    </source>
</evidence>
<dbReference type="PRINTS" id="PR01365">
    <property type="entry name" value="TELOMERASERT"/>
</dbReference>
<dbReference type="EMBL" id="CM000880">
    <property type="protein sequence ID" value="KQK18590.1"/>
    <property type="molecule type" value="Genomic_DNA"/>
</dbReference>
<dbReference type="STRING" id="15368.A0A0Q3NM65"/>
<dbReference type="ExpressionAtlas" id="A0A0Q3NM65">
    <property type="expression patterns" value="baseline"/>
</dbReference>
<evidence type="ECO:0000256" key="3">
    <source>
        <dbReference type="ARBA" id="ARBA00016182"/>
    </source>
</evidence>
<evidence type="ECO:0000256" key="1">
    <source>
        <dbReference type="ARBA" id="ARBA00008001"/>
    </source>
</evidence>
<dbReference type="GO" id="GO:0000333">
    <property type="term" value="C:telomerase catalytic core complex"/>
    <property type="evidence" value="ECO:0000318"/>
    <property type="project" value="GO_Central"/>
</dbReference>
<keyword evidence="10 14" id="KW-0695">RNA-directed DNA polymerase</keyword>
<keyword evidence="4 14" id="KW-0158">Chromosome</keyword>
<comment type="function">
    <text evidence="14">Telomerase is a ribonucleoprotein enzyme essential for the replication of chromosome termini in most eukaryotes. It elongates telomeres. It is a reverse transcriptase that adds simple sequence repeats to chromosome ends by copying a template sequence within the RNA component of the enzyme.</text>
</comment>
<dbReference type="EC" id="2.7.7.49" evidence="2 14"/>
<keyword evidence="11" id="KW-0238">DNA-binding</keyword>
<dbReference type="CDD" id="cd01648">
    <property type="entry name" value="TERT"/>
    <property type="match status" value="1"/>
</dbReference>
<dbReference type="InterPro" id="IPR000477">
    <property type="entry name" value="RT_dom"/>
</dbReference>
<evidence type="ECO:0000313" key="16">
    <source>
        <dbReference type="EMBL" id="KQK18590.1"/>
    </source>
</evidence>
<dbReference type="GO" id="GO:0070034">
    <property type="term" value="F:telomerase RNA binding"/>
    <property type="evidence" value="ECO:0000318"/>
    <property type="project" value="GO_Central"/>
</dbReference>
<evidence type="ECO:0000256" key="13">
    <source>
        <dbReference type="ARBA" id="ARBA00048173"/>
    </source>
</evidence>
<keyword evidence="12 14" id="KW-0539">Nucleus</keyword>
<reference evidence="16" key="2">
    <citation type="submission" date="2017-06" db="EMBL/GenBank/DDBJ databases">
        <title>WGS assembly of Brachypodium distachyon.</title>
        <authorList>
            <consortium name="The International Brachypodium Initiative"/>
            <person name="Lucas S."/>
            <person name="Harmon-Smith M."/>
            <person name="Lail K."/>
            <person name="Tice H."/>
            <person name="Grimwood J."/>
            <person name="Bruce D."/>
            <person name="Barry K."/>
            <person name="Shu S."/>
            <person name="Lindquist E."/>
            <person name="Wang M."/>
            <person name="Pitluck S."/>
            <person name="Vogel J.P."/>
            <person name="Garvin D.F."/>
            <person name="Mockler T.C."/>
            <person name="Schmutz J."/>
            <person name="Rokhsar D."/>
            <person name="Bevan M.W."/>
        </authorList>
    </citation>
    <scope>NUCLEOTIDE SEQUENCE</scope>
    <source>
        <strain evidence="16">Bd21</strain>
    </source>
</reference>
<reference evidence="16 17" key="1">
    <citation type="journal article" date="2010" name="Nature">
        <title>Genome sequencing and analysis of the model grass Brachypodium distachyon.</title>
        <authorList>
            <consortium name="International Brachypodium Initiative"/>
        </authorList>
    </citation>
    <scope>NUCLEOTIDE SEQUENCE [LARGE SCALE GENOMIC DNA]</scope>
    <source>
        <strain evidence="16 17">Bd21</strain>
    </source>
</reference>
<reference evidence="17" key="3">
    <citation type="submission" date="2018-08" db="UniProtKB">
        <authorList>
            <consortium name="EnsemblPlants"/>
        </authorList>
    </citation>
    <scope>IDENTIFICATION</scope>
    <source>
        <strain evidence="17">cv. Bd21</strain>
    </source>
</reference>